<proteinExistence type="predicted"/>
<protein>
    <submittedName>
        <fullName evidence="1">Uncharacterized protein</fullName>
    </submittedName>
</protein>
<name>A0A1G7UFI3_9GAMM</name>
<reference evidence="1 2" key="1">
    <citation type="submission" date="2016-10" db="EMBL/GenBank/DDBJ databases">
        <authorList>
            <person name="de Groot N.N."/>
        </authorList>
    </citation>
    <scope>NUCLEOTIDE SEQUENCE [LARGE SCALE GENOMIC DNA]</scope>
    <source>
        <strain evidence="1 2">BH539</strain>
    </source>
</reference>
<keyword evidence="2" id="KW-1185">Reference proteome</keyword>
<evidence type="ECO:0000313" key="2">
    <source>
        <dbReference type="Proteomes" id="UP000198641"/>
    </source>
</evidence>
<dbReference type="EMBL" id="FNCI01000014">
    <property type="protein sequence ID" value="SDG45530.1"/>
    <property type="molecule type" value="Genomic_DNA"/>
</dbReference>
<dbReference type="Proteomes" id="UP000198641">
    <property type="component" value="Unassembled WGS sequence"/>
</dbReference>
<gene>
    <name evidence="1" type="ORF">SAMN05216571_11436</name>
</gene>
<sequence length="102" mass="11084">MHNLWIPVVAILAVAGMIFGGQAYSEAKRDAHIAELISERLDSQAPAEISHLARVNKGYGVCGDYALSGDESGRFYYNTATESLALGTDAPQYRDNCHNLPE</sequence>
<accession>A0A1G7UFI3</accession>
<dbReference type="OrthoDB" id="6166889at2"/>
<dbReference type="AlphaFoldDB" id="A0A1G7UFI3"/>
<evidence type="ECO:0000313" key="1">
    <source>
        <dbReference type="EMBL" id="SDG45530.1"/>
    </source>
</evidence>
<dbReference type="STRING" id="284577.SAMN05216571_11436"/>
<dbReference type="RefSeq" id="WP_092527991.1">
    <property type="nucleotide sequence ID" value="NZ_FNCI01000014.1"/>
</dbReference>
<organism evidence="1 2">
    <name type="scientific">Onishia taeanensis</name>
    <dbReference type="NCBI Taxonomy" id="284577"/>
    <lineage>
        <taxon>Bacteria</taxon>
        <taxon>Pseudomonadati</taxon>
        <taxon>Pseudomonadota</taxon>
        <taxon>Gammaproteobacteria</taxon>
        <taxon>Oceanospirillales</taxon>
        <taxon>Halomonadaceae</taxon>
        <taxon>Onishia</taxon>
    </lineage>
</organism>